<dbReference type="SUPFAM" id="SSF48371">
    <property type="entry name" value="ARM repeat"/>
    <property type="match status" value="1"/>
</dbReference>
<keyword evidence="2" id="KW-1185">Reference proteome</keyword>
<dbReference type="RefSeq" id="WP_202995331.1">
    <property type="nucleotide sequence ID" value="NZ_JAENHO010000009.1"/>
</dbReference>
<dbReference type="Proteomes" id="UP000598996">
    <property type="component" value="Unassembled WGS sequence"/>
</dbReference>
<reference evidence="1 2" key="1">
    <citation type="submission" date="2021-01" db="EMBL/GenBank/DDBJ databases">
        <title>Actinoplanes sp. nov. LDG1-01 isolated from lichen.</title>
        <authorList>
            <person name="Saeng-In P."/>
            <person name="Phongsopitanun W."/>
            <person name="Kanchanasin P."/>
            <person name="Yuki M."/>
            <person name="Kudo T."/>
            <person name="Ohkuma M."/>
            <person name="Tanasupawat S."/>
        </authorList>
    </citation>
    <scope>NUCLEOTIDE SEQUENCE [LARGE SCALE GENOMIC DNA]</scope>
    <source>
        <strain evidence="1 2">LDG1-01</strain>
    </source>
</reference>
<evidence type="ECO:0000313" key="2">
    <source>
        <dbReference type="Proteomes" id="UP000598996"/>
    </source>
</evidence>
<dbReference type="Gene3D" id="1.25.10.10">
    <property type="entry name" value="Leucine-rich Repeat Variant"/>
    <property type="match status" value="1"/>
</dbReference>
<dbReference type="InterPro" id="IPR016024">
    <property type="entry name" value="ARM-type_fold"/>
</dbReference>
<accession>A0ABS1VW06</accession>
<name>A0ABS1VW06_9ACTN</name>
<comment type="caution">
    <text evidence="1">The sequence shown here is derived from an EMBL/GenBank/DDBJ whole genome shotgun (WGS) entry which is preliminary data.</text>
</comment>
<dbReference type="EMBL" id="JAENHO010000009">
    <property type="protein sequence ID" value="MBL7258667.1"/>
    <property type="molecule type" value="Genomic_DNA"/>
</dbReference>
<evidence type="ECO:0000313" key="1">
    <source>
        <dbReference type="EMBL" id="MBL7258667.1"/>
    </source>
</evidence>
<protein>
    <recommendedName>
        <fullName evidence="3">HEAT repeat domain-containing protein</fullName>
    </recommendedName>
</protein>
<sequence>MTGTIPAGYAHLWGTDRQQQNAAYDALMAATEEAVPWADAVWDDVKDHLTDSDNHNRAIAGQLLCNLAAHEAGDRILGELPALITVTKDPRFVTARHTLRSLWKIGLAGERQRHGLLDALGTRYRDSFDEKNGTLVRSDLVESLRRLHDVVADDAVRALAEEIIAAEPDAKYQKKYARFWR</sequence>
<proteinExistence type="predicted"/>
<organism evidence="1 2">
    <name type="scientific">Paractinoplanes lichenicola</name>
    <dbReference type="NCBI Taxonomy" id="2802976"/>
    <lineage>
        <taxon>Bacteria</taxon>
        <taxon>Bacillati</taxon>
        <taxon>Actinomycetota</taxon>
        <taxon>Actinomycetes</taxon>
        <taxon>Micromonosporales</taxon>
        <taxon>Micromonosporaceae</taxon>
        <taxon>Paractinoplanes</taxon>
    </lineage>
</organism>
<dbReference type="InterPro" id="IPR011989">
    <property type="entry name" value="ARM-like"/>
</dbReference>
<gene>
    <name evidence="1" type="ORF">JKJ07_30585</name>
</gene>
<evidence type="ECO:0008006" key="3">
    <source>
        <dbReference type="Google" id="ProtNLM"/>
    </source>
</evidence>